<evidence type="ECO:0000259" key="4">
    <source>
        <dbReference type="PROSITE" id="PS51194"/>
    </source>
</evidence>
<dbReference type="OrthoDB" id="9815222at2"/>
<gene>
    <name evidence="5" type="ordered locus">Tcur_1494</name>
</gene>
<dbReference type="KEGG" id="tcu:Tcur_1494"/>
<keyword evidence="5" id="KW-0347">Helicase</keyword>
<dbReference type="PROSITE" id="PS51192">
    <property type="entry name" value="HELICASE_ATP_BIND_1"/>
    <property type="match status" value="1"/>
</dbReference>
<dbReference type="STRING" id="471852.Tcur_1494"/>
<dbReference type="GO" id="GO:0016887">
    <property type="term" value="F:ATP hydrolysis activity"/>
    <property type="evidence" value="ECO:0007669"/>
    <property type="project" value="TreeGrafter"/>
</dbReference>
<dbReference type="InterPro" id="IPR011545">
    <property type="entry name" value="DEAD/DEAH_box_helicase_dom"/>
</dbReference>
<keyword evidence="1" id="KW-0547">Nucleotide-binding</keyword>
<dbReference type="Pfam" id="PF00270">
    <property type="entry name" value="DEAD"/>
    <property type="match status" value="1"/>
</dbReference>
<keyword evidence="5" id="KW-0378">Hydrolase</keyword>
<evidence type="ECO:0000313" key="5">
    <source>
        <dbReference type="EMBL" id="ACY97073.1"/>
    </source>
</evidence>
<evidence type="ECO:0000313" key="6">
    <source>
        <dbReference type="Proteomes" id="UP000001918"/>
    </source>
</evidence>
<dbReference type="InterPro" id="IPR052511">
    <property type="entry name" value="ATP-dep_Helicase"/>
</dbReference>
<dbReference type="AlphaFoldDB" id="D1AAR3"/>
<feature type="domain" description="Helicase ATP-binding" evidence="3">
    <location>
        <begin position="29"/>
        <end position="208"/>
    </location>
</feature>
<accession>D1AAR3</accession>
<dbReference type="SMART" id="SM00490">
    <property type="entry name" value="HELICc"/>
    <property type="match status" value="1"/>
</dbReference>
<dbReference type="PROSITE" id="PS51194">
    <property type="entry name" value="HELICASE_CTER"/>
    <property type="match status" value="1"/>
</dbReference>
<dbReference type="SUPFAM" id="SSF52540">
    <property type="entry name" value="P-loop containing nucleoside triphosphate hydrolases"/>
    <property type="match status" value="1"/>
</dbReference>
<dbReference type="eggNOG" id="COG1201">
    <property type="taxonomic scope" value="Bacteria"/>
</dbReference>
<dbReference type="EMBL" id="CP001738">
    <property type="protein sequence ID" value="ACY97073.1"/>
    <property type="molecule type" value="Genomic_DNA"/>
</dbReference>
<keyword evidence="2" id="KW-0067">ATP-binding</keyword>
<dbReference type="InterPro" id="IPR014001">
    <property type="entry name" value="Helicase_ATP-bd"/>
</dbReference>
<keyword evidence="6" id="KW-1185">Reference proteome</keyword>
<dbReference type="PANTHER" id="PTHR47962:SF5">
    <property type="entry name" value="ATP-DEPENDENT HELICASE LHR-RELATED"/>
    <property type="match status" value="1"/>
</dbReference>
<dbReference type="PANTHER" id="PTHR47962">
    <property type="entry name" value="ATP-DEPENDENT HELICASE LHR-RELATED-RELATED"/>
    <property type="match status" value="1"/>
</dbReference>
<dbReference type="SMART" id="SM00487">
    <property type="entry name" value="DEXDc"/>
    <property type="match status" value="1"/>
</dbReference>
<dbReference type="HOGENOM" id="CLU_002025_2_0_11"/>
<dbReference type="GO" id="GO:0003677">
    <property type="term" value="F:DNA binding"/>
    <property type="evidence" value="ECO:0007669"/>
    <property type="project" value="TreeGrafter"/>
</dbReference>
<organism evidence="5 6">
    <name type="scientific">Thermomonospora curvata (strain ATCC 19995 / DSM 43183 / JCM 3096 / KCTC 9072 / NBRC 15933 / NCIMB 10081 / Henssen B9)</name>
    <dbReference type="NCBI Taxonomy" id="471852"/>
    <lineage>
        <taxon>Bacteria</taxon>
        <taxon>Bacillati</taxon>
        <taxon>Actinomycetota</taxon>
        <taxon>Actinomycetes</taxon>
        <taxon>Streptosporangiales</taxon>
        <taxon>Thermomonosporaceae</taxon>
        <taxon>Thermomonospora</taxon>
    </lineage>
</organism>
<reference evidence="5 6" key="1">
    <citation type="journal article" date="2011" name="Stand. Genomic Sci.">
        <title>Complete genome sequence of Thermomonospora curvata type strain (B9).</title>
        <authorList>
            <person name="Chertkov O."/>
            <person name="Sikorski J."/>
            <person name="Nolan M."/>
            <person name="Lapidus A."/>
            <person name="Lucas S."/>
            <person name="Del Rio T.G."/>
            <person name="Tice H."/>
            <person name="Cheng J.F."/>
            <person name="Goodwin L."/>
            <person name="Pitluck S."/>
            <person name="Liolios K."/>
            <person name="Ivanova N."/>
            <person name="Mavromatis K."/>
            <person name="Mikhailova N."/>
            <person name="Ovchinnikova G."/>
            <person name="Pati A."/>
            <person name="Chen A."/>
            <person name="Palaniappan K."/>
            <person name="Djao O.D."/>
            <person name="Land M."/>
            <person name="Hauser L."/>
            <person name="Chang Y.J."/>
            <person name="Jeffries C.D."/>
            <person name="Brettin T."/>
            <person name="Han C."/>
            <person name="Detter J.C."/>
            <person name="Rohde M."/>
            <person name="Goker M."/>
            <person name="Woyke T."/>
            <person name="Bristow J."/>
            <person name="Eisen J.A."/>
            <person name="Markowitz V."/>
            <person name="Hugenholtz P."/>
            <person name="Klenk H.P."/>
            <person name="Kyrpides N.C."/>
        </authorList>
    </citation>
    <scope>NUCLEOTIDE SEQUENCE [LARGE SCALE GENOMIC DNA]</scope>
    <source>
        <strain evidence="6">ATCC 19995 / DSM 43183 / JCM 3096 / KCTC 9072 / NBRC 15933 / NCIMB 10081 / Henssen B9</strain>
    </source>
</reference>
<evidence type="ECO:0000256" key="1">
    <source>
        <dbReference type="ARBA" id="ARBA00022741"/>
    </source>
</evidence>
<evidence type="ECO:0000259" key="3">
    <source>
        <dbReference type="PROSITE" id="PS51192"/>
    </source>
</evidence>
<dbReference type="GO" id="GO:0004386">
    <property type="term" value="F:helicase activity"/>
    <property type="evidence" value="ECO:0007669"/>
    <property type="project" value="UniProtKB-KW"/>
</dbReference>
<name>D1AAR3_THECD</name>
<dbReference type="RefSeq" id="WP_012851857.1">
    <property type="nucleotide sequence ID" value="NC_013510.1"/>
</dbReference>
<dbReference type="InterPro" id="IPR027417">
    <property type="entry name" value="P-loop_NTPase"/>
</dbReference>
<sequence length="694" mass="76602">MTKLHPTLAYHLSATLGWQQLRPLQEEFLKSFSPDCDALLVAPTAGGKTEAALFPLLTVMAEQGWQGLSVLYICPLKALLNNLEPRIAQYAGWLGRTVRLWHGDTSVTRRQAILRNPPDILLTTPESLESMLISASVDHRRLLSGVRSVVIDEVHAFAKDDRGWHLLCVLERIARLTGRPLQRIGLSATVGDPSGLLAWLQGAGRRPAQVVEPAIESAVGPPEIELDRVGNLANAAKIISMLHHGEKRLVFCDSRQTVEELGEALRKLGVTVFLSHASLSANERRRAEEAFSQARDCVIVATSTLELGIDVGDLDRVIQINSPWSVSSFLQRLGRTGRRPGQVRNCLLLTLSEEDTLTAAGLLLLWSTGYVEPSLPPPNPRHIVAQQVLALALQEGAIGDALWRDWWNGHWLFDPAATQPIMQHLLAKGYLRRDGHNLLIGEKAEQDFGRRHFMELMASFTAPPEFTVLQGGKEIGRCDPMLLTRAVQGPRLLLLAGRTWQVDWIDWKRRRCHVLPIEGTGGIARWSTTSSFAMSFALARAIRQVVLGEDPPVRLTHRAARALATARAELADVAAPDRTIVVRSGHDVLWWTWAGTRVNATLKASLGSLADPCARPDDLYIRLRNDLDAVTWREVGRSLHRLADPEVDSRAVHGLKFSAALPSDLAASTLAARLADRDNAWKVLNEPCIFSQSA</sequence>
<dbReference type="Gene3D" id="3.40.50.300">
    <property type="entry name" value="P-loop containing nucleotide triphosphate hydrolases"/>
    <property type="match status" value="2"/>
</dbReference>
<dbReference type="InterPro" id="IPR001650">
    <property type="entry name" value="Helicase_C-like"/>
</dbReference>
<feature type="domain" description="Helicase C-terminal" evidence="4">
    <location>
        <begin position="234"/>
        <end position="383"/>
    </location>
</feature>
<dbReference type="GO" id="GO:0005524">
    <property type="term" value="F:ATP binding"/>
    <property type="evidence" value="ECO:0007669"/>
    <property type="project" value="UniProtKB-KW"/>
</dbReference>
<dbReference type="Pfam" id="PF00271">
    <property type="entry name" value="Helicase_C"/>
    <property type="match status" value="1"/>
</dbReference>
<protein>
    <submittedName>
        <fullName evidence="5">DEAD/DEAH box helicase domain protein</fullName>
    </submittedName>
</protein>
<proteinExistence type="predicted"/>
<dbReference type="Proteomes" id="UP000001918">
    <property type="component" value="Chromosome"/>
</dbReference>
<evidence type="ECO:0000256" key="2">
    <source>
        <dbReference type="ARBA" id="ARBA00022840"/>
    </source>
</evidence>